<reference evidence="11" key="1">
    <citation type="submission" date="2022-03" db="EMBL/GenBank/DDBJ databases">
        <title>Identification of a novel bacterium isolated from mangrove sediments.</title>
        <authorList>
            <person name="Pan X."/>
        </authorList>
    </citation>
    <scope>NUCLEOTIDE SEQUENCE</scope>
    <source>
        <strain evidence="11">B1949</strain>
    </source>
</reference>
<evidence type="ECO:0000256" key="1">
    <source>
        <dbReference type="ARBA" id="ARBA00004236"/>
    </source>
</evidence>
<protein>
    <submittedName>
        <fullName evidence="11">Sugar transferase</fullName>
    </submittedName>
</protein>
<evidence type="ECO:0000313" key="11">
    <source>
        <dbReference type="EMBL" id="MCJ2185128.1"/>
    </source>
</evidence>
<organism evidence="11 12">
    <name type="scientific">Novosphingobium organovorum</name>
    <dbReference type="NCBI Taxonomy" id="2930092"/>
    <lineage>
        <taxon>Bacteria</taxon>
        <taxon>Pseudomonadati</taxon>
        <taxon>Pseudomonadota</taxon>
        <taxon>Alphaproteobacteria</taxon>
        <taxon>Sphingomonadales</taxon>
        <taxon>Sphingomonadaceae</taxon>
        <taxon>Novosphingobium</taxon>
    </lineage>
</organism>
<keyword evidence="5 9" id="KW-0812">Transmembrane</keyword>
<dbReference type="EMBL" id="JALHLF010000231">
    <property type="protein sequence ID" value="MCJ2185128.1"/>
    <property type="molecule type" value="Genomic_DNA"/>
</dbReference>
<keyword evidence="4 11" id="KW-0808">Transferase</keyword>
<keyword evidence="12" id="KW-1185">Reference proteome</keyword>
<dbReference type="GO" id="GO:0016740">
    <property type="term" value="F:transferase activity"/>
    <property type="evidence" value="ECO:0007669"/>
    <property type="project" value="UniProtKB-KW"/>
</dbReference>
<keyword evidence="6 9" id="KW-1133">Transmembrane helix</keyword>
<evidence type="ECO:0000256" key="8">
    <source>
        <dbReference type="ARBA" id="ARBA00023169"/>
    </source>
</evidence>
<evidence type="ECO:0000256" key="9">
    <source>
        <dbReference type="SAM" id="Phobius"/>
    </source>
</evidence>
<keyword evidence="8" id="KW-0270">Exopolysaccharide synthesis</keyword>
<dbReference type="PANTHER" id="PTHR30576">
    <property type="entry name" value="COLANIC BIOSYNTHESIS UDP-GLUCOSE LIPID CARRIER TRANSFERASE"/>
    <property type="match status" value="1"/>
</dbReference>
<feature type="domain" description="Bacterial sugar transferase" evidence="10">
    <location>
        <begin position="49"/>
        <end position="238"/>
    </location>
</feature>
<dbReference type="Pfam" id="PF02397">
    <property type="entry name" value="Bac_transf"/>
    <property type="match status" value="1"/>
</dbReference>
<evidence type="ECO:0000256" key="3">
    <source>
        <dbReference type="ARBA" id="ARBA00022475"/>
    </source>
</evidence>
<evidence type="ECO:0000256" key="7">
    <source>
        <dbReference type="ARBA" id="ARBA00023136"/>
    </source>
</evidence>
<sequence length="245" mass="27700">MIQGAARSAVEPMFRGAASDFSDRAATLGTDWEQTPAPGVSAVQATVWRVFDITFASAILIVLLPFLVFMALFLFLSDPGPIFYAHKRVGFRGRFFNCLKFRTMHMDGDAILRRHLELYPEARSEWEKNQKLRADPRVTAVGAIMRKFSLDEFPQLINVIRGDMSIVGPRPIILAEVERYGRLFEYYCRVRPGLTGIWQTSGRSDVSFRSRVEMDLNYIVRKGVALDLWLMAKTVPAVALAKGAY</sequence>
<keyword evidence="7 9" id="KW-0472">Membrane</keyword>
<comment type="similarity">
    <text evidence="2">Belongs to the bacterial sugar transferase family.</text>
</comment>
<feature type="transmembrane region" description="Helical" evidence="9">
    <location>
        <begin position="53"/>
        <end position="76"/>
    </location>
</feature>
<gene>
    <name evidence="11" type="ORF">MTR62_20915</name>
</gene>
<evidence type="ECO:0000256" key="6">
    <source>
        <dbReference type="ARBA" id="ARBA00022989"/>
    </source>
</evidence>
<dbReference type="RefSeq" id="WP_244024583.1">
    <property type="nucleotide sequence ID" value="NZ_JALHLF010000231.1"/>
</dbReference>
<comment type="subcellular location">
    <subcellularLocation>
        <location evidence="1">Cell membrane</location>
    </subcellularLocation>
</comment>
<dbReference type="PANTHER" id="PTHR30576:SF4">
    <property type="entry name" value="UNDECAPRENYL-PHOSPHATE GALACTOSE PHOSPHOTRANSFERASE"/>
    <property type="match status" value="1"/>
</dbReference>
<evidence type="ECO:0000256" key="5">
    <source>
        <dbReference type="ARBA" id="ARBA00022692"/>
    </source>
</evidence>
<evidence type="ECO:0000256" key="4">
    <source>
        <dbReference type="ARBA" id="ARBA00022679"/>
    </source>
</evidence>
<dbReference type="InterPro" id="IPR003362">
    <property type="entry name" value="Bact_transf"/>
</dbReference>
<dbReference type="Proteomes" id="UP001162881">
    <property type="component" value="Unassembled WGS sequence"/>
</dbReference>
<keyword evidence="3" id="KW-1003">Cell membrane</keyword>
<evidence type="ECO:0000313" key="12">
    <source>
        <dbReference type="Proteomes" id="UP001162881"/>
    </source>
</evidence>
<accession>A0ABT0BJ87</accession>
<proteinExistence type="inferred from homology"/>
<evidence type="ECO:0000256" key="2">
    <source>
        <dbReference type="ARBA" id="ARBA00006464"/>
    </source>
</evidence>
<comment type="caution">
    <text evidence="11">The sequence shown here is derived from an EMBL/GenBank/DDBJ whole genome shotgun (WGS) entry which is preliminary data.</text>
</comment>
<name>A0ABT0BJ87_9SPHN</name>
<evidence type="ECO:0000259" key="10">
    <source>
        <dbReference type="Pfam" id="PF02397"/>
    </source>
</evidence>